<reference evidence="1" key="1">
    <citation type="journal article" date="2019" name="Sci. Rep.">
        <title>Draft genome of Tanacetum cinerariifolium, the natural source of mosquito coil.</title>
        <authorList>
            <person name="Yamashiro T."/>
            <person name="Shiraishi A."/>
            <person name="Satake H."/>
            <person name="Nakayama K."/>
        </authorList>
    </citation>
    <scope>NUCLEOTIDE SEQUENCE</scope>
</reference>
<evidence type="ECO:0000313" key="1">
    <source>
        <dbReference type="EMBL" id="GEZ83122.1"/>
    </source>
</evidence>
<sequence>MGSHLRLRFEQKAKLLKKAIAQANNVELAKELESLRVQFSDLKVSNNQLSQHVSILQAQITGEERIKAAFEEFKKYEDDWVFADVVSGGIAKCMNEGPKHTKRLRKYISAGWGVTNNCRLDTPVVCQDVVDHIVPPGYFSKLCHVPNDDFLSQYNINLARQVAMGSHLRLRFEQKAKLLKKAIAQVARRDQSIEARSLMGYRARSTLSCHEVC</sequence>
<dbReference type="AlphaFoldDB" id="A0A699IQ20"/>
<dbReference type="EMBL" id="BKCJ010329500">
    <property type="protein sequence ID" value="GEZ83122.1"/>
    <property type="molecule type" value="Genomic_DNA"/>
</dbReference>
<accession>A0A699IQ20</accession>
<name>A0A699IQ20_TANCI</name>
<gene>
    <name evidence="1" type="ORF">Tci_555095</name>
</gene>
<organism evidence="1">
    <name type="scientific">Tanacetum cinerariifolium</name>
    <name type="common">Dalmatian daisy</name>
    <name type="synonym">Chrysanthemum cinerariifolium</name>
    <dbReference type="NCBI Taxonomy" id="118510"/>
    <lineage>
        <taxon>Eukaryota</taxon>
        <taxon>Viridiplantae</taxon>
        <taxon>Streptophyta</taxon>
        <taxon>Embryophyta</taxon>
        <taxon>Tracheophyta</taxon>
        <taxon>Spermatophyta</taxon>
        <taxon>Magnoliopsida</taxon>
        <taxon>eudicotyledons</taxon>
        <taxon>Gunneridae</taxon>
        <taxon>Pentapetalae</taxon>
        <taxon>asterids</taxon>
        <taxon>campanulids</taxon>
        <taxon>Asterales</taxon>
        <taxon>Asteraceae</taxon>
        <taxon>Asteroideae</taxon>
        <taxon>Anthemideae</taxon>
        <taxon>Anthemidinae</taxon>
        <taxon>Tanacetum</taxon>
    </lineage>
</organism>
<protein>
    <submittedName>
        <fullName evidence="1">Uncharacterized protein</fullName>
    </submittedName>
</protein>
<proteinExistence type="predicted"/>
<comment type="caution">
    <text evidence="1">The sequence shown here is derived from an EMBL/GenBank/DDBJ whole genome shotgun (WGS) entry which is preliminary data.</text>
</comment>